<dbReference type="InterPro" id="IPR002669">
    <property type="entry name" value="UreD"/>
</dbReference>
<keyword evidence="2 4" id="KW-0996">Nickel insertion</keyword>
<keyword evidence="4" id="KW-0963">Cytoplasm</keyword>
<dbReference type="AlphaFoldDB" id="A0A0H4I964"/>
<evidence type="ECO:0000256" key="4">
    <source>
        <dbReference type="HAMAP-Rule" id="MF_01384"/>
    </source>
</evidence>
<comment type="similarity">
    <text evidence="1 4">Belongs to the UreD family.</text>
</comment>
<comment type="subcellular location">
    <subcellularLocation>
        <location evidence="4">Cytoplasm</location>
    </subcellularLocation>
</comment>
<protein>
    <recommendedName>
        <fullName evidence="4">Urease accessory protein UreD</fullName>
    </recommendedName>
</protein>
<dbReference type="PANTHER" id="PTHR33643:SF1">
    <property type="entry name" value="UREASE ACCESSORY PROTEIN D"/>
    <property type="match status" value="1"/>
</dbReference>
<dbReference type="Proteomes" id="UP000036406">
    <property type="component" value="Chromosome"/>
</dbReference>
<proteinExistence type="inferred from homology"/>
<dbReference type="PATRIC" id="fig|330734.3.peg.1887"/>
<keyword evidence="3 4" id="KW-0143">Chaperone</keyword>
<comment type="function">
    <text evidence="4">Required for maturation of urease via the functional incorporation of the urease nickel metallocenter.</text>
</comment>
<dbReference type="HAMAP" id="MF_01384">
    <property type="entry name" value="UreD"/>
    <property type="match status" value="1"/>
</dbReference>
<gene>
    <name evidence="4" type="primary">ureD</name>
    <name evidence="5" type="ORF">ABA45_09000</name>
</gene>
<evidence type="ECO:0000256" key="1">
    <source>
        <dbReference type="ARBA" id="ARBA00007177"/>
    </source>
</evidence>
<dbReference type="EMBL" id="CP011494">
    <property type="protein sequence ID" value="AKO54285.1"/>
    <property type="molecule type" value="Genomic_DNA"/>
</dbReference>
<dbReference type="GO" id="GO:0005737">
    <property type="term" value="C:cytoplasm"/>
    <property type="evidence" value="ECO:0007669"/>
    <property type="project" value="UniProtKB-SubCell"/>
</dbReference>
<evidence type="ECO:0000256" key="3">
    <source>
        <dbReference type="ARBA" id="ARBA00023186"/>
    </source>
</evidence>
<dbReference type="KEGG" id="mpq:ABA45_09000"/>
<comment type="subunit">
    <text evidence="4">UreD, UreF and UreG form a complex that acts as a GTP-hydrolysis-dependent molecular chaperone, activating the urease apoprotein by helping to assemble the nickel containing metallocenter of UreC. The UreE protein probably delivers the nickel.</text>
</comment>
<accession>A0A0H4I964</accession>
<name>A0A0H4I964_9GAMM</name>
<evidence type="ECO:0000256" key="2">
    <source>
        <dbReference type="ARBA" id="ARBA00022988"/>
    </source>
</evidence>
<dbReference type="GO" id="GO:0016151">
    <property type="term" value="F:nickel cation binding"/>
    <property type="evidence" value="ECO:0007669"/>
    <property type="project" value="UniProtKB-UniRule"/>
</dbReference>
<keyword evidence="6" id="KW-1185">Reference proteome</keyword>
<dbReference type="STRING" id="330734.ABA45_09000"/>
<dbReference type="PANTHER" id="PTHR33643">
    <property type="entry name" value="UREASE ACCESSORY PROTEIN D"/>
    <property type="match status" value="1"/>
</dbReference>
<organism evidence="5 6">
    <name type="scientific">Marinobacter psychrophilus</name>
    <dbReference type="NCBI Taxonomy" id="330734"/>
    <lineage>
        <taxon>Bacteria</taxon>
        <taxon>Pseudomonadati</taxon>
        <taxon>Pseudomonadota</taxon>
        <taxon>Gammaproteobacteria</taxon>
        <taxon>Pseudomonadales</taxon>
        <taxon>Marinobacteraceae</taxon>
        <taxon>Marinobacter</taxon>
    </lineage>
</organism>
<dbReference type="Pfam" id="PF01774">
    <property type="entry name" value="UreD"/>
    <property type="match status" value="1"/>
</dbReference>
<reference evidence="5 6" key="1">
    <citation type="submission" date="2015-05" db="EMBL/GenBank/DDBJ databases">
        <title>Complete genome of Marinobacter psychrophilus strain 20041T isolated from sea-ice of the Canadian Basin.</title>
        <authorList>
            <person name="Song L."/>
            <person name="Ren L."/>
            <person name="Yu Y."/>
            <person name="Wang X."/>
        </authorList>
    </citation>
    <scope>NUCLEOTIDE SEQUENCE [LARGE SCALE GENOMIC DNA]</scope>
    <source>
        <strain evidence="5 6">20041</strain>
    </source>
</reference>
<evidence type="ECO:0000313" key="6">
    <source>
        <dbReference type="Proteomes" id="UP000036406"/>
    </source>
</evidence>
<sequence length="291" mass="32105">MKTASLTQSRCARAALEFKVDPRGKTFLGRQRAEHPFHLTRPFVLEGDPDGMITLYLQSSSGGLYRGDDLTMNVELNSRAQVHLTTQASTIVHHTRGGEAKQSLVLSLATGSYCEYIPDSTILFSGASFYSRIRANLSPGARLLLADSFSWHDPQLTAASTCGGEPDLVFTRYHSDIEIYDSGGNALVLDRLRLDGETVLAKNCGIHDRYKAQGSLILIQPDSHEPILHALRELLCEFPGSYAGASVLPQSCGILIRFLAEDGVVLRRLITQCWIVLRQILFSGMPSIRRK</sequence>
<evidence type="ECO:0000313" key="5">
    <source>
        <dbReference type="EMBL" id="AKO54285.1"/>
    </source>
</evidence>